<name>A0A3B3T7L8_9TELE</name>
<dbReference type="InterPro" id="IPR050174">
    <property type="entry name" value="Protocadherin/Cadherin-CA"/>
</dbReference>
<dbReference type="Pfam" id="PF08266">
    <property type="entry name" value="Cadherin_2"/>
    <property type="match status" value="1"/>
</dbReference>
<dbReference type="Ensembl" id="ENSPKIT00000019639.1">
    <property type="protein sequence ID" value="ENSPKIP00000038645.1"/>
    <property type="gene ID" value="ENSPKIG00000016344.1"/>
</dbReference>
<evidence type="ECO:0000256" key="6">
    <source>
        <dbReference type="ARBA" id="ARBA00022889"/>
    </source>
</evidence>
<dbReference type="CDD" id="cd11304">
    <property type="entry name" value="Cadherin_repeat"/>
    <property type="match status" value="2"/>
</dbReference>
<dbReference type="PRINTS" id="PR00205">
    <property type="entry name" value="CADHERIN"/>
</dbReference>
<evidence type="ECO:0000256" key="7">
    <source>
        <dbReference type="ARBA" id="ARBA00022989"/>
    </source>
</evidence>
<evidence type="ECO:0000256" key="3">
    <source>
        <dbReference type="ARBA" id="ARBA00022729"/>
    </source>
</evidence>
<keyword evidence="14" id="KW-1185">Reference proteome</keyword>
<proteinExistence type="predicted"/>
<reference evidence="13" key="2">
    <citation type="submission" date="2025-09" db="UniProtKB">
        <authorList>
            <consortium name="Ensembl"/>
        </authorList>
    </citation>
    <scope>IDENTIFICATION</scope>
</reference>
<evidence type="ECO:0000256" key="1">
    <source>
        <dbReference type="ARBA" id="ARBA00004167"/>
    </source>
</evidence>
<feature type="domain" description="Cadherin" evidence="12">
    <location>
        <begin position="72"/>
        <end position="128"/>
    </location>
</feature>
<dbReference type="FunFam" id="2.60.40.60:FF:000018">
    <property type="entry name" value="Protocadherin gamma c3"/>
    <property type="match status" value="1"/>
</dbReference>
<accession>A0A3B3T7L8</accession>
<keyword evidence="4" id="KW-0677">Repeat</keyword>
<dbReference type="GeneTree" id="ENSGT00940000164468"/>
<organism evidence="13 14">
    <name type="scientific">Paramormyrops kingsleyae</name>
    <dbReference type="NCBI Taxonomy" id="1676925"/>
    <lineage>
        <taxon>Eukaryota</taxon>
        <taxon>Metazoa</taxon>
        <taxon>Chordata</taxon>
        <taxon>Craniata</taxon>
        <taxon>Vertebrata</taxon>
        <taxon>Euteleostomi</taxon>
        <taxon>Actinopterygii</taxon>
        <taxon>Neopterygii</taxon>
        <taxon>Teleostei</taxon>
        <taxon>Osteoglossocephala</taxon>
        <taxon>Osteoglossomorpha</taxon>
        <taxon>Osteoglossiformes</taxon>
        <taxon>Mormyridae</taxon>
        <taxon>Paramormyrops</taxon>
    </lineage>
</organism>
<evidence type="ECO:0000313" key="14">
    <source>
        <dbReference type="Proteomes" id="UP000261540"/>
    </source>
</evidence>
<dbReference type="InterPro" id="IPR020894">
    <property type="entry name" value="Cadherin_CS"/>
</dbReference>
<evidence type="ECO:0000256" key="10">
    <source>
        <dbReference type="PROSITE-ProRule" id="PRU00043"/>
    </source>
</evidence>
<dbReference type="Pfam" id="PF00028">
    <property type="entry name" value="Cadherin"/>
    <property type="match status" value="2"/>
</dbReference>
<evidence type="ECO:0000256" key="11">
    <source>
        <dbReference type="SAM" id="SignalP"/>
    </source>
</evidence>
<dbReference type="GO" id="GO:0007156">
    <property type="term" value="P:homophilic cell adhesion via plasma membrane adhesion molecules"/>
    <property type="evidence" value="ECO:0007669"/>
    <property type="project" value="InterPro"/>
</dbReference>
<dbReference type="GO" id="GO:0005509">
    <property type="term" value="F:calcium ion binding"/>
    <property type="evidence" value="ECO:0007669"/>
    <property type="project" value="UniProtKB-UniRule"/>
</dbReference>
<sequence>MTDNTITWQVKMFIFLIYLSSANGQVSYSMPEEMEKWSFVGDLVQGLGLDIKRLKTGNARIYSGGSTEFMEVDRERGVLVIKEKIDRESLCGRTSPCSLHYQLILENPMEFYTINVEITDINDNAPSFIKKQFRFEISESSITGAKFVLESAVDTDVGVNGLQSYSLKPTNNFILKLHTQTDGSKNVEMVLQKPLDREKQDQLTLVLTAMDGGNPPMSGTAEIHIIVLDANDNAPVFTQAIYKTTVTENASKGTILTRVSASDLDEGSYGKVTYSISNSMDRVSDLFQIDENNGDIRLFGEIDYEKAKHYQINVEAKDCCGLSDSTKIIIDVIDVNDNSPLIDFMSTSKSILEDSAGPHHTLHYINSNIIHSVTLPACSGLVGSWLLLGSCF</sequence>
<dbReference type="FunFam" id="2.60.40.60:FF:000002">
    <property type="entry name" value="Protocadherin alpha 2"/>
    <property type="match status" value="1"/>
</dbReference>
<evidence type="ECO:0000259" key="12">
    <source>
        <dbReference type="PROSITE" id="PS50268"/>
    </source>
</evidence>
<feature type="domain" description="Cadherin" evidence="12">
    <location>
        <begin position="238"/>
        <end position="342"/>
    </location>
</feature>
<keyword evidence="9" id="KW-0325">Glycoprotein</keyword>
<keyword evidence="3 11" id="KW-0732">Signal</keyword>
<keyword evidence="6" id="KW-0130">Cell adhesion</keyword>
<evidence type="ECO:0000313" key="13">
    <source>
        <dbReference type="Ensembl" id="ENSPKIP00000038645.1"/>
    </source>
</evidence>
<dbReference type="SMART" id="SM00112">
    <property type="entry name" value="CA"/>
    <property type="match status" value="3"/>
</dbReference>
<dbReference type="GO" id="GO:0009653">
    <property type="term" value="P:anatomical structure morphogenesis"/>
    <property type="evidence" value="ECO:0007669"/>
    <property type="project" value="UniProtKB-ARBA"/>
</dbReference>
<comment type="subcellular location">
    <subcellularLocation>
        <location evidence="1">Membrane</location>
        <topology evidence="1">Single-pass membrane protein</topology>
    </subcellularLocation>
</comment>
<evidence type="ECO:0000256" key="4">
    <source>
        <dbReference type="ARBA" id="ARBA00022737"/>
    </source>
</evidence>
<dbReference type="AlphaFoldDB" id="A0A3B3T7L8"/>
<dbReference type="PROSITE" id="PS50268">
    <property type="entry name" value="CADHERIN_2"/>
    <property type="match status" value="3"/>
</dbReference>
<dbReference type="Gene3D" id="2.60.40.60">
    <property type="entry name" value="Cadherins"/>
    <property type="match status" value="3"/>
</dbReference>
<keyword evidence="8" id="KW-0472">Membrane</keyword>
<evidence type="ECO:0000256" key="5">
    <source>
        <dbReference type="ARBA" id="ARBA00022837"/>
    </source>
</evidence>
<keyword evidence="7" id="KW-1133">Transmembrane helix</keyword>
<protein>
    <submittedName>
        <fullName evidence="13">Protocadherin 1 gamma 13</fullName>
    </submittedName>
</protein>
<feature type="domain" description="Cadherin" evidence="12">
    <location>
        <begin position="129"/>
        <end position="237"/>
    </location>
</feature>
<dbReference type="SUPFAM" id="SSF49313">
    <property type="entry name" value="Cadherin-like"/>
    <property type="match status" value="2"/>
</dbReference>
<feature type="signal peptide" evidence="11">
    <location>
        <begin position="1"/>
        <end position="24"/>
    </location>
</feature>
<keyword evidence="2" id="KW-0812">Transmembrane</keyword>
<dbReference type="InterPro" id="IPR002126">
    <property type="entry name" value="Cadherin-like_dom"/>
</dbReference>
<dbReference type="PANTHER" id="PTHR24028">
    <property type="entry name" value="CADHERIN-87A"/>
    <property type="match status" value="1"/>
</dbReference>
<dbReference type="PROSITE" id="PS00232">
    <property type="entry name" value="CADHERIN_1"/>
    <property type="match status" value="2"/>
</dbReference>
<dbReference type="InterPro" id="IPR015919">
    <property type="entry name" value="Cadherin-like_sf"/>
</dbReference>
<keyword evidence="5 10" id="KW-0106">Calcium</keyword>
<dbReference type="PANTHER" id="PTHR24028:SF296">
    <property type="entry name" value="PROTOCADHERIN 1 GAMMA 11 PRECURSOR-RELATED"/>
    <property type="match status" value="1"/>
</dbReference>
<dbReference type="FunFam" id="2.60.40.60:FF:000006">
    <property type="entry name" value="Protocadherin alpha 2"/>
    <property type="match status" value="1"/>
</dbReference>
<feature type="chain" id="PRO_5017275280" evidence="11">
    <location>
        <begin position="25"/>
        <end position="392"/>
    </location>
</feature>
<evidence type="ECO:0000256" key="2">
    <source>
        <dbReference type="ARBA" id="ARBA00022692"/>
    </source>
</evidence>
<dbReference type="Proteomes" id="UP000261540">
    <property type="component" value="Unplaced"/>
</dbReference>
<evidence type="ECO:0000256" key="8">
    <source>
        <dbReference type="ARBA" id="ARBA00023136"/>
    </source>
</evidence>
<evidence type="ECO:0000256" key="9">
    <source>
        <dbReference type="ARBA" id="ARBA00023180"/>
    </source>
</evidence>
<dbReference type="InterPro" id="IPR013164">
    <property type="entry name" value="Cadherin_N"/>
</dbReference>
<reference evidence="13" key="1">
    <citation type="submission" date="2025-08" db="UniProtKB">
        <authorList>
            <consortium name="Ensembl"/>
        </authorList>
    </citation>
    <scope>IDENTIFICATION</scope>
</reference>
<dbReference type="GO" id="GO:0005886">
    <property type="term" value="C:plasma membrane"/>
    <property type="evidence" value="ECO:0007669"/>
    <property type="project" value="InterPro"/>
</dbReference>